<dbReference type="EMBL" id="VDFU01000043">
    <property type="protein sequence ID" value="TNC46028.1"/>
    <property type="molecule type" value="Genomic_DNA"/>
</dbReference>
<dbReference type="OrthoDB" id="9757917at2"/>
<dbReference type="RefSeq" id="WP_139078828.1">
    <property type="nucleotide sequence ID" value="NZ_VDFU01000043.1"/>
</dbReference>
<evidence type="ECO:0000313" key="3">
    <source>
        <dbReference type="Proteomes" id="UP000305887"/>
    </source>
</evidence>
<dbReference type="Proteomes" id="UP000305887">
    <property type="component" value="Unassembled WGS sequence"/>
</dbReference>
<evidence type="ECO:0000256" key="1">
    <source>
        <dbReference type="SAM" id="MobiDB-lite"/>
    </source>
</evidence>
<name>A0A5C4MK96_9RHOB</name>
<organism evidence="2 3">
    <name type="scientific">Rubellimicrobium rubrum</name>
    <dbReference type="NCBI Taxonomy" id="2585369"/>
    <lineage>
        <taxon>Bacteria</taxon>
        <taxon>Pseudomonadati</taxon>
        <taxon>Pseudomonadota</taxon>
        <taxon>Alphaproteobacteria</taxon>
        <taxon>Rhodobacterales</taxon>
        <taxon>Roseobacteraceae</taxon>
        <taxon>Rubellimicrobium</taxon>
    </lineage>
</organism>
<reference evidence="2 3" key="1">
    <citation type="submission" date="2019-06" db="EMBL/GenBank/DDBJ databases">
        <title>YIM 131921 draft genome.</title>
        <authorList>
            <person name="Jiang L."/>
        </authorList>
    </citation>
    <scope>NUCLEOTIDE SEQUENCE [LARGE SCALE GENOMIC DNA]</scope>
    <source>
        <strain evidence="2 3">YIM 131921</strain>
    </source>
</reference>
<dbReference type="Gene3D" id="3.30.450.20">
    <property type="entry name" value="PAS domain"/>
    <property type="match status" value="1"/>
</dbReference>
<accession>A0A5C4MK96</accession>
<evidence type="ECO:0000313" key="2">
    <source>
        <dbReference type="EMBL" id="TNC46028.1"/>
    </source>
</evidence>
<feature type="region of interest" description="Disordered" evidence="1">
    <location>
        <begin position="73"/>
        <end position="95"/>
    </location>
</feature>
<sequence length="109" mass="11508">MGGYWLATGEVISDEQIEIAAFGTGQRRTALMGAGPVRDGESPIMGGVAAQVDVTVAKAVERALCDSEERLRSPDANLKRSGRSRLGIWPPTRTGSDIVCPQVSRVPGV</sequence>
<comment type="caution">
    <text evidence="2">The sequence shown here is derived from an EMBL/GenBank/DDBJ whole genome shotgun (WGS) entry which is preliminary data.</text>
</comment>
<proteinExistence type="predicted"/>
<keyword evidence="3" id="KW-1185">Reference proteome</keyword>
<gene>
    <name evidence="2" type="ORF">FHG66_19770</name>
</gene>
<dbReference type="AlphaFoldDB" id="A0A5C4MK96"/>
<protein>
    <submittedName>
        <fullName evidence="2">Uncharacterized protein</fullName>
    </submittedName>
</protein>